<comment type="pathway">
    <text evidence="9">Protein modification; lipoprotein biosynthesis (signal peptide cleavage).</text>
</comment>
<dbReference type="PRINTS" id="PR00781">
    <property type="entry name" value="LIPOSIGPTASE"/>
</dbReference>
<keyword evidence="3 9" id="KW-0645">Protease</keyword>
<evidence type="ECO:0000256" key="11">
    <source>
        <dbReference type="RuleBase" id="RU004181"/>
    </source>
</evidence>
<comment type="subcellular location">
    <subcellularLocation>
        <location evidence="9">Cell membrane</location>
        <topology evidence="9">Multi-pass membrane protein</topology>
    </subcellularLocation>
</comment>
<keyword evidence="6 9" id="KW-0378">Hydrolase</keyword>
<keyword evidence="13" id="KW-1185">Reference proteome</keyword>
<dbReference type="HAMAP" id="MF_00161">
    <property type="entry name" value="LspA"/>
    <property type="match status" value="1"/>
</dbReference>
<feature type="active site" evidence="9">
    <location>
        <position position="111"/>
    </location>
</feature>
<comment type="caution">
    <text evidence="9">Lacks conserved residue(s) required for the propagation of feature annotation.</text>
</comment>
<protein>
    <recommendedName>
        <fullName evidence="9">Lipoprotein signal peptidase</fullName>
        <ecNumber evidence="9">3.4.23.36</ecNumber>
    </recommendedName>
    <alternativeName>
        <fullName evidence="9">Prolipoprotein signal peptidase</fullName>
    </alternativeName>
    <alternativeName>
        <fullName evidence="9">Signal peptidase II</fullName>
        <shortName evidence="9">SPase II</shortName>
    </alternativeName>
</protein>
<dbReference type="InterPro" id="IPR001872">
    <property type="entry name" value="Peptidase_A8"/>
</dbReference>
<dbReference type="EMBL" id="JBEPMX010000001">
    <property type="protein sequence ID" value="MET3682066.1"/>
    <property type="molecule type" value="Genomic_DNA"/>
</dbReference>
<comment type="function">
    <text evidence="9 10">This protein specifically catalyzes the removal of signal peptides from prolipoproteins.</text>
</comment>
<evidence type="ECO:0000256" key="2">
    <source>
        <dbReference type="ARBA" id="ARBA00022475"/>
    </source>
</evidence>
<evidence type="ECO:0000256" key="6">
    <source>
        <dbReference type="ARBA" id="ARBA00022801"/>
    </source>
</evidence>
<keyword evidence="7 9" id="KW-1133">Transmembrane helix</keyword>
<keyword evidence="2 9" id="KW-1003">Cell membrane</keyword>
<dbReference type="PANTHER" id="PTHR33695:SF1">
    <property type="entry name" value="LIPOPROTEIN SIGNAL PEPTIDASE"/>
    <property type="match status" value="1"/>
</dbReference>
<evidence type="ECO:0000256" key="1">
    <source>
        <dbReference type="ARBA" id="ARBA00006139"/>
    </source>
</evidence>
<dbReference type="PROSITE" id="PS00855">
    <property type="entry name" value="SPASE_II"/>
    <property type="match status" value="1"/>
</dbReference>
<dbReference type="GO" id="GO:0004190">
    <property type="term" value="F:aspartic-type endopeptidase activity"/>
    <property type="evidence" value="ECO:0007669"/>
    <property type="project" value="UniProtKB-EC"/>
</dbReference>
<dbReference type="Proteomes" id="UP001549167">
    <property type="component" value="Unassembled WGS sequence"/>
</dbReference>
<evidence type="ECO:0000256" key="10">
    <source>
        <dbReference type="RuleBase" id="RU000594"/>
    </source>
</evidence>
<dbReference type="EC" id="3.4.23.36" evidence="9"/>
<evidence type="ECO:0000256" key="4">
    <source>
        <dbReference type="ARBA" id="ARBA00022692"/>
    </source>
</evidence>
<evidence type="ECO:0000256" key="9">
    <source>
        <dbReference type="HAMAP-Rule" id="MF_00161"/>
    </source>
</evidence>
<evidence type="ECO:0000256" key="7">
    <source>
        <dbReference type="ARBA" id="ARBA00022989"/>
    </source>
</evidence>
<evidence type="ECO:0000256" key="3">
    <source>
        <dbReference type="ARBA" id="ARBA00022670"/>
    </source>
</evidence>
<dbReference type="Pfam" id="PF01252">
    <property type="entry name" value="Peptidase_A8"/>
    <property type="match status" value="1"/>
</dbReference>
<feature type="transmembrane region" description="Helical" evidence="9">
    <location>
        <begin position="58"/>
        <end position="75"/>
    </location>
</feature>
<dbReference type="NCBIfam" id="TIGR00077">
    <property type="entry name" value="lspA"/>
    <property type="match status" value="1"/>
</dbReference>
<evidence type="ECO:0000256" key="5">
    <source>
        <dbReference type="ARBA" id="ARBA00022750"/>
    </source>
</evidence>
<comment type="catalytic activity">
    <reaction evidence="9 10">
        <text>Release of signal peptides from bacterial membrane prolipoproteins. Hydrolyzes -Xaa-Yaa-Zaa-|-(S,diacylglyceryl)Cys-, in which Xaa is hydrophobic (preferably Leu), and Yaa (Ala or Ser) and Zaa (Gly or Ala) have small, neutral side chains.</text>
        <dbReference type="EC" id="3.4.23.36"/>
    </reaction>
</comment>
<reference evidence="12 13" key="1">
    <citation type="submission" date="2024-06" db="EMBL/GenBank/DDBJ databases">
        <title>Genomic Encyclopedia of Type Strains, Phase IV (KMG-IV): sequencing the most valuable type-strain genomes for metagenomic binning, comparative biology and taxonomic classification.</title>
        <authorList>
            <person name="Goeker M."/>
        </authorList>
    </citation>
    <scope>NUCLEOTIDE SEQUENCE [LARGE SCALE GENOMIC DNA]</scope>
    <source>
        <strain evidence="12 13">DSM 23520</strain>
    </source>
</reference>
<evidence type="ECO:0000313" key="12">
    <source>
        <dbReference type="EMBL" id="MET3682066.1"/>
    </source>
</evidence>
<organism evidence="12 13">
    <name type="scientific">Alkalibacillus flavidus</name>
    <dbReference type="NCBI Taxonomy" id="546021"/>
    <lineage>
        <taxon>Bacteria</taxon>
        <taxon>Bacillati</taxon>
        <taxon>Bacillota</taxon>
        <taxon>Bacilli</taxon>
        <taxon>Bacillales</taxon>
        <taxon>Bacillaceae</taxon>
        <taxon>Alkalibacillus</taxon>
    </lineage>
</organism>
<gene>
    <name evidence="9" type="primary">lspA</name>
    <name evidence="12" type="ORF">ABID56_000145</name>
</gene>
<comment type="caution">
    <text evidence="12">The sequence shown here is derived from an EMBL/GenBank/DDBJ whole genome shotgun (WGS) entry which is preliminary data.</text>
</comment>
<comment type="similarity">
    <text evidence="1 9 11">Belongs to the peptidase A8 family.</text>
</comment>
<feature type="active site" evidence="9">
    <location>
        <position position="129"/>
    </location>
</feature>
<dbReference type="RefSeq" id="WP_354218451.1">
    <property type="nucleotide sequence ID" value="NZ_JBEPMX010000001.1"/>
</dbReference>
<evidence type="ECO:0000256" key="8">
    <source>
        <dbReference type="ARBA" id="ARBA00023136"/>
    </source>
</evidence>
<keyword evidence="8 9" id="KW-0472">Membrane</keyword>
<proteinExistence type="inferred from homology"/>
<dbReference type="PANTHER" id="PTHR33695">
    <property type="entry name" value="LIPOPROTEIN SIGNAL PEPTIDASE"/>
    <property type="match status" value="1"/>
</dbReference>
<feature type="transmembrane region" description="Helical" evidence="9">
    <location>
        <begin position="121"/>
        <end position="145"/>
    </location>
</feature>
<feature type="transmembrane region" description="Helical" evidence="9">
    <location>
        <begin position="82"/>
        <end position="101"/>
    </location>
</feature>
<evidence type="ECO:0000313" key="13">
    <source>
        <dbReference type="Proteomes" id="UP001549167"/>
    </source>
</evidence>
<keyword evidence="4 9" id="KW-0812">Transmembrane</keyword>
<sequence>MIYYIIAFILVAIDQITKWLVVKNMTLGESIEIMPQFFYLTSHRNSGAAWGMLQGQMWLFYIVTLIVVGVIVYFMREYRHGYPLLNVGFAFLLGGAIGNFIDRIRIQEVIDFFDFTILGYNFPIFNVADSALTIGVVIVIILMIYDEWQTKKGEKA</sequence>
<accession>A0ABV2KR68</accession>
<keyword evidence="5 9" id="KW-0064">Aspartyl protease</keyword>
<name>A0ABV2KR68_9BACI</name>